<organism evidence="1">
    <name type="scientific">hydrothermal vent metagenome</name>
    <dbReference type="NCBI Taxonomy" id="652676"/>
    <lineage>
        <taxon>unclassified sequences</taxon>
        <taxon>metagenomes</taxon>
        <taxon>ecological metagenomes</taxon>
    </lineage>
</organism>
<reference evidence="1" key="1">
    <citation type="submission" date="2018-06" db="EMBL/GenBank/DDBJ databases">
        <authorList>
            <person name="Zhirakovskaya E."/>
        </authorList>
    </citation>
    <scope>NUCLEOTIDE SEQUENCE</scope>
</reference>
<dbReference type="EMBL" id="UOEN01000138">
    <property type="protein sequence ID" value="VAW13013.1"/>
    <property type="molecule type" value="Genomic_DNA"/>
</dbReference>
<gene>
    <name evidence="1" type="ORF">MNBD_BACTEROID05-1251</name>
</gene>
<dbReference type="AlphaFoldDB" id="A0A3B0TAA7"/>
<evidence type="ECO:0000313" key="1">
    <source>
        <dbReference type="EMBL" id="VAW13013.1"/>
    </source>
</evidence>
<accession>A0A3B0TAA7</accession>
<protein>
    <submittedName>
        <fullName evidence="1">Uncharacterized protein</fullName>
    </submittedName>
</protein>
<proteinExistence type="predicted"/>
<sequence length="80" mass="8861">MENQLVINSANGLTTDAMLKKTALSYLRDALEKQLYEDCADLIESAKGFGASQTEVSVVIAKAVNKVQLYEAQRNIFKYS</sequence>
<name>A0A3B0TAA7_9ZZZZ</name>